<dbReference type="InterPro" id="IPR052713">
    <property type="entry name" value="FeoA"/>
</dbReference>
<comment type="caution">
    <text evidence="3">The sequence shown here is derived from an EMBL/GenBank/DDBJ whole genome shotgun (WGS) entry which is preliminary data.</text>
</comment>
<dbReference type="InterPro" id="IPR038157">
    <property type="entry name" value="FeoA_core_dom"/>
</dbReference>
<dbReference type="PANTHER" id="PTHR42954">
    <property type="entry name" value="FE(2+) TRANSPORT PROTEIN A"/>
    <property type="match status" value="1"/>
</dbReference>
<evidence type="ECO:0000313" key="3">
    <source>
        <dbReference type="EMBL" id="MEH1547210.1"/>
    </source>
</evidence>
<dbReference type="InterPro" id="IPR008988">
    <property type="entry name" value="Transcriptional_repressor_C"/>
</dbReference>
<evidence type="ECO:0000313" key="4">
    <source>
        <dbReference type="Proteomes" id="UP001309299"/>
    </source>
</evidence>
<protein>
    <submittedName>
        <fullName evidence="3">FeoA family protein</fullName>
    </submittedName>
</protein>
<gene>
    <name evidence="3" type="ORF">V7F78_09355</name>
</gene>
<dbReference type="SUPFAM" id="SSF50037">
    <property type="entry name" value="C-terminal domain of transcriptional repressors"/>
    <property type="match status" value="1"/>
</dbReference>
<accession>A0AB35XIP2</accession>
<dbReference type="PANTHER" id="PTHR42954:SF2">
    <property type="entry name" value="FE(2+) TRANSPORT PROTEIN A"/>
    <property type="match status" value="1"/>
</dbReference>
<evidence type="ECO:0000256" key="1">
    <source>
        <dbReference type="ARBA" id="ARBA00023004"/>
    </source>
</evidence>
<sequence length="105" mass="11403">MHRGTADEETIVPLSRLAAGQSATIESIAPECVDHICHRLHMLGFGQGRDITKIRQAPFGGPMVFHVCDVQMCLRRAQADMIMVRPVPQTASRPVVEAQLSVAAA</sequence>
<dbReference type="AlphaFoldDB" id="A0AB35XIP2"/>
<dbReference type="Proteomes" id="UP001309299">
    <property type="component" value="Unassembled WGS sequence"/>
</dbReference>
<dbReference type="Gene3D" id="2.30.30.90">
    <property type="match status" value="1"/>
</dbReference>
<dbReference type="RefSeq" id="WP_196768540.1">
    <property type="nucleotide sequence ID" value="NZ_CP016954.1"/>
</dbReference>
<dbReference type="GO" id="GO:0046914">
    <property type="term" value="F:transition metal ion binding"/>
    <property type="evidence" value="ECO:0007669"/>
    <property type="project" value="InterPro"/>
</dbReference>
<keyword evidence="1" id="KW-0408">Iron</keyword>
<name>A0AB35XIP2_9ACTN</name>
<dbReference type="InterPro" id="IPR007167">
    <property type="entry name" value="Fe-transptr_FeoA-like"/>
</dbReference>
<evidence type="ECO:0000259" key="2">
    <source>
        <dbReference type="SMART" id="SM00899"/>
    </source>
</evidence>
<dbReference type="SMART" id="SM00899">
    <property type="entry name" value="FeoA"/>
    <property type="match status" value="1"/>
</dbReference>
<dbReference type="EMBL" id="JBAKUA010000013">
    <property type="protein sequence ID" value="MEH1547210.1"/>
    <property type="molecule type" value="Genomic_DNA"/>
</dbReference>
<dbReference type="Pfam" id="PF04023">
    <property type="entry name" value="FeoA"/>
    <property type="match status" value="1"/>
</dbReference>
<reference evidence="3" key="1">
    <citation type="submission" date="2024-02" db="EMBL/GenBank/DDBJ databases">
        <title>Bacterial skin colonization with Propionibacterium avidum as a risk factor for Periprosthetic Joint Infections - a single-center prospective study.</title>
        <authorList>
            <person name="Achermann Y."/>
        </authorList>
    </citation>
    <scope>NUCLEOTIDE SEQUENCE</scope>
    <source>
        <strain evidence="3">PAVI-2017310195</strain>
    </source>
</reference>
<organism evidence="3 4">
    <name type="scientific">Cutibacterium avidum</name>
    <dbReference type="NCBI Taxonomy" id="33010"/>
    <lineage>
        <taxon>Bacteria</taxon>
        <taxon>Bacillati</taxon>
        <taxon>Actinomycetota</taxon>
        <taxon>Actinomycetes</taxon>
        <taxon>Propionibacteriales</taxon>
        <taxon>Propionibacteriaceae</taxon>
        <taxon>Cutibacterium</taxon>
    </lineage>
</organism>
<feature type="domain" description="Ferrous iron transporter FeoA-like" evidence="2">
    <location>
        <begin position="12"/>
        <end position="86"/>
    </location>
</feature>
<proteinExistence type="predicted"/>